<evidence type="ECO:0000313" key="13">
    <source>
        <dbReference type="EMBL" id="CDI79418.1"/>
    </source>
</evidence>
<name>U6GJE5_EIMAC</name>
<gene>
    <name evidence="13" type="ORF">EAH_00043030</name>
</gene>
<feature type="domain" description="Pre-mRNA-splicing factor Syf1/CRNKL1-like C-terminal HAT-repeats" evidence="11">
    <location>
        <begin position="436"/>
        <end position="824"/>
    </location>
</feature>
<dbReference type="InterPro" id="IPR055430">
    <property type="entry name" value="HAT_Syf1_CNRKL1_C"/>
</dbReference>
<evidence type="ECO:0000259" key="12">
    <source>
        <dbReference type="Pfam" id="PF23233"/>
    </source>
</evidence>
<feature type="coiled-coil region" evidence="8">
    <location>
        <begin position="804"/>
        <end position="858"/>
    </location>
</feature>
<dbReference type="EMBL" id="HG671021">
    <property type="protein sequence ID" value="CDI79418.1"/>
    <property type="molecule type" value="Genomic_DNA"/>
</dbReference>
<dbReference type="InterPro" id="IPR011990">
    <property type="entry name" value="TPR-like_helical_dom_sf"/>
</dbReference>
<proteinExistence type="inferred from homology"/>
<dbReference type="PANTHER" id="PTHR11246">
    <property type="entry name" value="PRE-MRNA SPLICING FACTOR"/>
    <property type="match status" value="1"/>
</dbReference>
<dbReference type="GO" id="GO:0071007">
    <property type="term" value="C:U2-type catalytic step 2 spliceosome"/>
    <property type="evidence" value="ECO:0007669"/>
    <property type="project" value="TreeGrafter"/>
</dbReference>
<evidence type="ECO:0000256" key="5">
    <source>
        <dbReference type="ARBA" id="ARBA00022737"/>
    </source>
</evidence>
<dbReference type="Proteomes" id="UP000018050">
    <property type="component" value="Unassembled WGS sequence"/>
</dbReference>
<comment type="subcellular location">
    <subcellularLocation>
        <location evidence="1">Nucleus</location>
    </subcellularLocation>
</comment>
<feature type="compositionally biased region" description="Low complexity" evidence="9">
    <location>
        <begin position="925"/>
        <end position="944"/>
    </location>
</feature>
<evidence type="ECO:0000256" key="1">
    <source>
        <dbReference type="ARBA" id="ARBA00004123"/>
    </source>
</evidence>
<dbReference type="SMART" id="SM00386">
    <property type="entry name" value="HAT"/>
    <property type="match status" value="11"/>
</dbReference>
<evidence type="ECO:0000259" key="11">
    <source>
        <dbReference type="Pfam" id="PF23231"/>
    </source>
</evidence>
<feature type="region of interest" description="Disordered" evidence="9">
    <location>
        <begin position="922"/>
        <end position="974"/>
    </location>
</feature>
<dbReference type="Gene3D" id="1.25.40.10">
    <property type="entry name" value="Tetratricopeptide repeat domain"/>
    <property type="match status" value="4"/>
</dbReference>
<dbReference type="FunFam" id="1.25.40.10:FF:000137">
    <property type="entry name" value="Pre-mRNA-splicing factor syf1"/>
    <property type="match status" value="1"/>
</dbReference>
<evidence type="ECO:0000256" key="2">
    <source>
        <dbReference type="ARBA" id="ARBA00008644"/>
    </source>
</evidence>
<dbReference type="InterPro" id="IPR045075">
    <property type="entry name" value="Syf1-like"/>
</dbReference>
<dbReference type="AlphaFoldDB" id="U6GJE5"/>
<evidence type="ECO:0000256" key="8">
    <source>
        <dbReference type="SAM" id="Coils"/>
    </source>
</evidence>
<evidence type="ECO:0000256" key="4">
    <source>
        <dbReference type="ARBA" id="ARBA00022728"/>
    </source>
</evidence>
<keyword evidence="8" id="KW-0175">Coiled coil</keyword>
<organism evidence="13 14">
    <name type="scientific">Eimeria acervulina</name>
    <name type="common">Coccidian parasite</name>
    <dbReference type="NCBI Taxonomy" id="5801"/>
    <lineage>
        <taxon>Eukaryota</taxon>
        <taxon>Sar</taxon>
        <taxon>Alveolata</taxon>
        <taxon>Apicomplexa</taxon>
        <taxon>Conoidasida</taxon>
        <taxon>Coccidia</taxon>
        <taxon>Eucoccidiorida</taxon>
        <taxon>Eimeriorina</taxon>
        <taxon>Eimeriidae</taxon>
        <taxon>Eimeria</taxon>
    </lineage>
</organism>
<protein>
    <submittedName>
        <fullName evidence="13">XPA-binding protein, putative</fullName>
    </submittedName>
</protein>
<dbReference type="InterPro" id="IPR055433">
    <property type="entry name" value="HAT_Syf1-like_N"/>
</dbReference>
<keyword evidence="7" id="KW-0539">Nucleus</keyword>
<dbReference type="GO" id="GO:0071014">
    <property type="term" value="C:post-mRNA release spliceosomal complex"/>
    <property type="evidence" value="ECO:0007669"/>
    <property type="project" value="TreeGrafter"/>
</dbReference>
<dbReference type="InterPro" id="IPR003107">
    <property type="entry name" value="HAT"/>
</dbReference>
<evidence type="ECO:0000256" key="7">
    <source>
        <dbReference type="ARBA" id="ARBA00023242"/>
    </source>
</evidence>
<reference evidence="13" key="2">
    <citation type="submission" date="2013-10" db="EMBL/GenBank/DDBJ databases">
        <authorList>
            <person name="Aslett M."/>
        </authorList>
    </citation>
    <scope>NUCLEOTIDE SEQUENCE [LARGE SCALE GENOMIC DNA]</scope>
    <source>
        <strain evidence="13">Houghton</strain>
    </source>
</reference>
<dbReference type="SUPFAM" id="SSF48452">
    <property type="entry name" value="TPR-like"/>
    <property type="match status" value="4"/>
</dbReference>
<evidence type="ECO:0000259" key="10">
    <source>
        <dbReference type="Pfam" id="PF23220"/>
    </source>
</evidence>
<feature type="compositionally biased region" description="Acidic residues" evidence="9">
    <location>
        <begin position="948"/>
        <end position="957"/>
    </location>
</feature>
<keyword evidence="14" id="KW-1185">Reference proteome</keyword>
<evidence type="ECO:0000313" key="14">
    <source>
        <dbReference type="Proteomes" id="UP000018050"/>
    </source>
</evidence>
<accession>U6GJE5</accession>
<keyword evidence="5" id="KW-0677">Repeat</keyword>
<sequence length="974" mass="110201">MAVIGTSKRSQGGEAAASADKENGGGEEVDPSSAAAAAAAAAATSLDLDELVGGDEDIAFEQELRRDPYQVKVWLAYLKSRAKAKPAIRFVIYERAVRALPGSYKLWRLYLLERVALSKNITKGDSFYAQTNSAFERSLVHLSRMPEIWRMYLAFLQQQQQITKTRRTFDAALRALAVTQHELLWPDMMEYVKKCGVAETAICLYRRWIMIEPDRGDEFGLYLKSIGRYDEAASQLARVASDASVFPLSGRTKHEIWLELCRLVAAHPDDIHSLRVEDILRSGIARFSDAVASLWCSLACHYAKIGLIAKARDIYEEAVSSVTTIRDLTLVYESYAAFEESIVTQLLQQQQQQQQDGELRGPAAAAAAAAAAKEFDFAIARLERLTERRPLLISSCKLRQNPHNVHEWLARAELVQDDTKKVVETFTEAVATVEADKAVGRVGILWIAFARFYEAHGDIESAAKVFERGVQAAMRTVDDLASVWCEAIEMHLRHNLFKQALQLARRCISSSKSAAANDKKTPQSRLYRSVKLWALVADVEEMFGSIDTVRACYDKMFQLKVITPQLVINYAHYLEERRYYEESFRVYERGIAAFHWPHLNSLWLMYLTKFVSRYRSSKLERARELFQQATANIPKKYAKNIFLLYAKLEENYGLAKHALAIYSAATKAVLPEEKFDMFLVYIARTSELFGVARTRKIFEEAIETLPPEDVRKVCMRYAYVEKSLGEVDRSRAIYAHAAHLANPTKDKDFWDAWRDLEVSYGNEDTFKDMLRIKRSVIAQYSQVHHNVAELAAIEEGKSISVDPIKEAAAQLAKEDAERQQALQREEALQQQLRLQQQQQTERQEREEAEAEFEAIKRSRRQAATVAALQQDAPLFIPQQTFAGVRVGYAFKKGKDGLGYYLDVAQVGQEFIEARQEALLAANKRSSSSSSSSSSRGAAAPQQQRQQEEMDIDVDDIQVEERGVPDSVFGSLKKK</sequence>
<keyword evidence="4" id="KW-0747">Spliceosome</keyword>
<dbReference type="InterPro" id="IPR056350">
    <property type="entry name" value="HAT_Syf1_central"/>
</dbReference>
<evidence type="ECO:0000256" key="9">
    <source>
        <dbReference type="SAM" id="MobiDB-lite"/>
    </source>
</evidence>
<dbReference type="GO" id="GO:0000349">
    <property type="term" value="P:generation of catalytic spliceosome for first transesterification step"/>
    <property type="evidence" value="ECO:0007669"/>
    <property type="project" value="TreeGrafter"/>
</dbReference>
<dbReference type="Pfam" id="PF23233">
    <property type="entry name" value="HAT_Syf1_CNRKL1_N"/>
    <property type="match status" value="1"/>
</dbReference>
<dbReference type="GO" id="GO:0000974">
    <property type="term" value="C:Prp19 complex"/>
    <property type="evidence" value="ECO:0007669"/>
    <property type="project" value="TreeGrafter"/>
</dbReference>
<feature type="domain" description="Pre-mRNA-splicing factor Syf1-like N-terminal HAT-repeats" evidence="12">
    <location>
        <begin position="56"/>
        <end position="214"/>
    </location>
</feature>
<keyword evidence="6" id="KW-0508">mRNA splicing</keyword>
<dbReference type="PANTHER" id="PTHR11246:SF5">
    <property type="entry name" value="PRE-MRNA-SPLICING FACTOR SYF1"/>
    <property type="match status" value="1"/>
</dbReference>
<evidence type="ECO:0000256" key="6">
    <source>
        <dbReference type="ARBA" id="ARBA00023187"/>
    </source>
</evidence>
<comment type="similarity">
    <text evidence="2">Belongs to the crooked-neck family.</text>
</comment>
<dbReference type="OrthoDB" id="10067343at2759"/>
<evidence type="ECO:0000256" key="3">
    <source>
        <dbReference type="ARBA" id="ARBA00022664"/>
    </source>
</evidence>
<dbReference type="FunFam" id="1.25.40.10:FF:000023">
    <property type="entry name" value="Pre-mRNA-splicing factor SYF1"/>
    <property type="match status" value="1"/>
</dbReference>
<dbReference type="VEuPathDB" id="ToxoDB:EAH_00043030"/>
<dbReference type="Pfam" id="PF23231">
    <property type="entry name" value="HAT_Syf1_CNRKL1_C"/>
    <property type="match status" value="1"/>
</dbReference>
<feature type="region of interest" description="Disordered" evidence="9">
    <location>
        <begin position="1"/>
        <end position="35"/>
    </location>
</feature>
<dbReference type="Pfam" id="PF23220">
    <property type="entry name" value="HAT_Syf1_M"/>
    <property type="match status" value="1"/>
</dbReference>
<feature type="domain" description="Pre-mRNA-splicing factor SYF1 central HAT repeats" evidence="10">
    <location>
        <begin position="222"/>
        <end position="433"/>
    </location>
</feature>
<dbReference type="RefSeq" id="XP_013250471.1">
    <property type="nucleotide sequence ID" value="XM_013395017.1"/>
</dbReference>
<dbReference type="GeneID" id="25272373"/>
<reference evidence="13" key="1">
    <citation type="submission" date="2013-10" db="EMBL/GenBank/DDBJ databases">
        <title>Genomic analysis of the causative agents of coccidiosis in chickens.</title>
        <authorList>
            <person name="Reid A.J."/>
            <person name="Blake D."/>
            <person name="Billington K."/>
            <person name="Browne H."/>
            <person name="Dunn M."/>
            <person name="Hung S."/>
            <person name="Kawahara F."/>
            <person name="Miranda-Saavedra D."/>
            <person name="Mourier T."/>
            <person name="Nagra H."/>
            <person name="Otto T.D."/>
            <person name="Rawlings N."/>
            <person name="Sanchez A."/>
            <person name="Sanders M."/>
            <person name="Subramaniam C."/>
            <person name="Tay Y."/>
            <person name="Dear P."/>
            <person name="Doerig C."/>
            <person name="Gruber A."/>
            <person name="Parkinson J."/>
            <person name="Shirley M."/>
            <person name="Wan K.L."/>
            <person name="Berriman M."/>
            <person name="Tomley F."/>
            <person name="Pain A."/>
        </authorList>
    </citation>
    <scope>NUCLEOTIDE SEQUENCE [LARGE SCALE GENOMIC DNA]</scope>
    <source>
        <strain evidence="13">Houghton</strain>
    </source>
</reference>
<dbReference type="OMA" id="PDKIKFY"/>
<keyword evidence="3" id="KW-0507">mRNA processing</keyword>